<feature type="domain" description="Methyltransferase type 11" evidence="1">
    <location>
        <begin position="53"/>
        <end position="152"/>
    </location>
</feature>
<protein>
    <recommendedName>
        <fullName evidence="1">Methyltransferase type 11 domain-containing protein</fullName>
    </recommendedName>
</protein>
<dbReference type="Gene3D" id="3.40.50.150">
    <property type="entry name" value="Vaccinia Virus protein VP39"/>
    <property type="match status" value="1"/>
</dbReference>
<dbReference type="CDD" id="cd02440">
    <property type="entry name" value="AdoMet_MTases"/>
    <property type="match status" value="1"/>
</dbReference>
<dbReference type="EMBL" id="CP047423">
    <property type="protein sequence ID" value="QPD06062.1"/>
    <property type="molecule type" value="Genomic_DNA"/>
</dbReference>
<dbReference type="AlphaFoldDB" id="A0A7S8J0B8"/>
<gene>
    <name evidence="2" type="ORF">Nkreftii_003836</name>
</gene>
<reference evidence="2 3" key="1">
    <citation type="journal article" date="2020" name="ISME J.">
        <title>Enrichment and physiological characterization of a novel comammox Nitrospira indicates ammonium inhibition of complete nitrification.</title>
        <authorList>
            <person name="Sakoula D."/>
            <person name="Koch H."/>
            <person name="Frank J."/>
            <person name="Jetten M.S.M."/>
            <person name="van Kessel M.A.H.J."/>
            <person name="Lucker S."/>
        </authorList>
    </citation>
    <scope>NUCLEOTIDE SEQUENCE [LARGE SCALE GENOMIC DNA]</scope>
    <source>
        <strain evidence="2">Comreactor17</strain>
    </source>
</reference>
<proteinExistence type="predicted"/>
<dbReference type="SUPFAM" id="SSF53335">
    <property type="entry name" value="S-adenosyl-L-methionine-dependent methyltransferases"/>
    <property type="match status" value="1"/>
</dbReference>
<dbReference type="KEGG" id="nkf:Nkreftii_003836"/>
<evidence type="ECO:0000313" key="3">
    <source>
        <dbReference type="Proteomes" id="UP000593737"/>
    </source>
</evidence>
<dbReference type="InterPro" id="IPR013216">
    <property type="entry name" value="Methyltransf_11"/>
</dbReference>
<dbReference type="Proteomes" id="UP000593737">
    <property type="component" value="Chromosome"/>
</dbReference>
<evidence type="ECO:0000259" key="1">
    <source>
        <dbReference type="Pfam" id="PF08241"/>
    </source>
</evidence>
<dbReference type="Pfam" id="PF08241">
    <property type="entry name" value="Methyltransf_11"/>
    <property type="match status" value="1"/>
</dbReference>
<sequence>MTTANRYLTSWESFWSTTTGAPGEIFWDADPAYAAQQDLALFQSHVDLQLPMIDVGCGNGTQTRFLGGHFSRVIGTEIAPAAVELAGKTNGAANVFYRVLDVLSPKDAQVLHDEIGDANVYLRAVLHQLSPVDQPLAAQSIERLIGKKGTLYLVELSSAAEPFFAQLIQQHGPPPGLARVFQHQITPGMLHEDSLALLFPADRYTLLKTGPSHIRTVHSLPTGDVVKVPAFYAIFRRRE</sequence>
<dbReference type="GO" id="GO:0008757">
    <property type="term" value="F:S-adenosylmethionine-dependent methyltransferase activity"/>
    <property type="evidence" value="ECO:0007669"/>
    <property type="project" value="InterPro"/>
</dbReference>
<dbReference type="InterPro" id="IPR029063">
    <property type="entry name" value="SAM-dependent_MTases_sf"/>
</dbReference>
<name>A0A7S8J0B8_9BACT</name>
<evidence type="ECO:0000313" key="2">
    <source>
        <dbReference type="EMBL" id="QPD06062.1"/>
    </source>
</evidence>
<organism evidence="2 3">
    <name type="scientific">Candidatus Nitrospira kreftii</name>
    <dbReference type="NCBI Taxonomy" id="2652173"/>
    <lineage>
        <taxon>Bacteria</taxon>
        <taxon>Pseudomonadati</taxon>
        <taxon>Nitrospirota</taxon>
        <taxon>Nitrospiria</taxon>
        <taxon>Nitrospirales</taxon>
        <taxon>Nitrospiraceae</taxon>
        <taxon>Nitrospira</taxon>
    </lineage>
</organism>
<accession>A0A7S8J0B8</accession>